<proteinExistence type="predicted"/>
<evidence type="ECO:0000313" key="2">
    <source>
        <dbReference type="Proteomes" id="UP000019109"/>
    </source>
</evidence>
<sequence length="54" mass="5613">MVFSSPDLVLNATYTVYKNGAQSVTFTTNSIVTNAGGSGGFPGGGWWFPGGPIW</sequence>
<gene>
    <name evidence="1" type="ORF">JCM21531_3630</name>
</gene>
<dbReference type="STRING" id="1294263.JCM21531_3630"/>
<comment type="caution">
    <text evidence="1">The sequence shown here is derived from an EMBL/GenBank/DDBJ whole genome shotgun (WGS) entry which is preliminary data.</text>
</comment>
<organism evidence="1 2">
    <name type="scientific">Acetivibrio straminisolvens JCM 21531</name>
    <dbReference type="NCBI Taxonomy" id="1294263"/>
    <lineage>
        <taxon>Bacteria</taxon>
        <taxon>Bacillati</taxon>
        <taxon>Bacillota</taxon>
        <taxon>Clostridia</taxon>
        <taxon>Eubacteriales</taxon>
        <taxon>Oscillospiraceae</taxon>
        <taxon>Acetivibrio</taxon>
    </lineage>
</organism>
<dbReference type="Proteomes" id="UP000019109">
    <property type="component" value="Unassembled WGS sequence"/>
</dbReference>
<reference evidence="1" key="1">
    <citation type="journal article" date="2014" name="Genome Announc.">
        <title>Draft Genome Sequence of Clostridium straminisolvens Strain JCM 21531T, Isolated from a Cellulose-Degrading Bacterial Community.</title>
        <authorList>
            <person name="Yuki M."/>
            <person name="Oshima K."/>
            <person name="Suda W."/>
            <person name="Sakamoto M."/>
            <person name="Kitamura K."/>
            <person name="Iida T."/>
            <person name="Hattori M."/>
            <person name="Ohkuma M."/>
        </authorList>
    </citation>
    <scope>NUCLEOTIDE SEQUENCE [LARGE SCALE GENOMIC DNA]</scope>
    <source>
        <strain evidence="1">JCM 21531</strain>
    </source>
</reference>
<accession>W4VBC6</accession>
<dbReference type="EMBL" id="BAVR01000054">
    <property type="protein sequence ID" value="GAE90049.1"/>
    <property type="molecule type" value="Genomic_DNA"/>
</dbReference>
<evidence type="ECO:0000313" key="1">
    <source>
        <dbReference type="EMBL" id="GAE90049.1"/>
    </source>
</evidence>
<keyword evidence="2" id="KW-1185">Reference proteome</keyword>
<dbReference type="AlphaFoldDB" id="W4VBC6"/>
<protein>
    <submittedName>
        <fullName evidence="1">Cellulose 1,4-beta-cellobiosidase</fullName>
    </submittedName>
</protein>
<name>W4VBC6_9FIRM</name>